<keyword evidence="4" id="KW-1015">Disulfide bond</keyword>
<reference evidence="7" key="2">
    <citation type="submission" date="2025-09" db="UniProtKB">
        <authorList>
            <consortium name="Ensembl"/>
        </authorList>
    </citation>
    <scope>IDENTIFICATION</scope>
</reference>
<keyword evidence="8" id="KW-1185">Reference proteome</keyword>
<dbReference type="AlphaFoldDB" id="A0A3Q3IYS9"/>
<feature type="chain" id="PRO_5018521085" description="Granulins domain-containing protein" evidence="5">
    <location>
        <begin position="17"/>
        <end position="188"/>
    </location>
</feature>
<dbReference type="SUPFAM" id="SSF57277">
    <property type="entry name" value="Granulin repeat"/>
    <property type="match status" value="2"/>
</dbReference>
<evidence type="ECO:0000256" key="3">
    <source>
        <dbReference type="ARBA" id="ARBA00022525"/>
    </source>
</evidence>
<evidence type="ECO:0000256" key="5">
    <source>
        <dbReference type="SAM" id="SignalP"/>
    </source>
</evidence>
<protein>
    <recommendedName>
        <fullName evidence="6">Granulins domain-containing protein</fullName>
    </recommendedName>
</protein>
<dbReference type="SMART" id="SM00277">
    <property type="entry name" value="GRAN"/>
    <property type="match status" value="2"/>
</dbReference>
<dbReference type="InterPro" id="IPR000118">
    <property type="entry name" value="Granulin"/>
</dbReference>
<dbReference type="Ensembl" id="ENSMALT00000011023.1">
    <property type="protein sequence ID" value="ENSMALP00000010794.1"/>
    <property type="gene ID" value="ENSMALG00000007691.1"/>
</dbReference>
<dbReference type="GO" id="GO:0005576">
    <property type="term" value="C:extracellular region"/>
    <property type="evidence" value="ECO:0007669"/>
    <property type="project" value="UniProtKB-SubCell"/>
</dbReference>
<evidence type="ECO:0000313" key="7">
    <source>
        <dbReference type="Ensembl" id="ENSMALP00000010794.1"/>
    </source>
</evidence>
<proteinExistence type="inferred from homology"/>
<evidence type="ECO:0000313" key="8">
    <source>
        <dbReference type="Proteomes" id="UP000261600"/>
    </source>
</evidence>
<name>A0A3Q3IYS9_MONAL</name>
<dbReference type="PROSITE" id="PS00799">
    <property type="entry name" value="GRANULINS"/>
    <property type="match status" value="1"/>
</dbReference>
<dbReference type="Gene3D" id="2.10.25.160">
    <property type="entry name" value="Granulin"/>
    <property type="match status" value="2"/>
</dbReference>
<dbReference type="InterPro" id="IPR037277">
    <property type="entry name" value="Granulin_sf"/>
</dbReference>
<dbReference type="PANTHER" id="PTHR12274:SF7">
    <property type="entry name" value="GRANULINS"/>
    <property type="match status" value="1"/>
</dbReference>
<dbReference type="STRING" id="43700.ENSMALP00000010794"/>
<dbReference type="FunFam" id="2.10.25.160:FF:000001">
    <property type="entry name" value="Granulin precursor"/>
    <property type="match status" value="1"/>
</dbReference>
<keyword evidence="3" id="KW-0964">Secreted</keyword>
<evidence type="ECO:0000256" key="4">
    <source>
        <dbReference type="ARBA" id="ARBA00023157"/>
    </source>
</evidence>
<dbReference type="Proteomes" id="UP000261600">
    <property type="component" value="Unplaced"/>
</dbReference>
<reference evidence="7" key="1">
    <citation type="submission" date="2025-08" db="UniProtKB">
        <authorList>
            <consortium name="Ensembl"/>
        </authorList>
    </citation>
    <scope>IDENTIFICATION</scope>
</reference>
<dbReference type="PANTHER" id="PTHR12274">
    <property type="entry name" value="GRANULIN"/>
    <property type="match status" value="1"/>
</dbReference>
<sequence length="188" mass="20193">MLGCLVKATLTACLTAASVCYRHGPVSTPLLPPSLPPCIHLSFIAVPCNESVVCDDGSTCCKLPAGTWTCCPLPEAVCCEDHLHCCPHGTICNLAAFTCDYATGNALVPWLANTPVFPLLTDNNKCDESTSCPGSSTCCKTAGGTWACCPLPQLELSEVGWRAFVNSSFQFFPQILDWIQVWTLTWPF</sequence>
<organism evidence="7 8">
    <name type="scientific">Monopterus albus</name>
    <name type="common">Swamp eel</name>
    <dbReference type="NCBI Taxonomy" id="43700"/>
    <lineage>
        <taxon>Eukaryota</taxon>
        <taxon>Metazoa</taxon>
        <taxon>Chordata</taxon>
        <taxon>Craniata</taxon>
        <taxon>Vertebrata</taxon>
        <taxon>Euteleostomi</taxon>
        <taxon>Actinopterygii</taxon>
        <taxon>Neopterygii</taxon>
        <taxon>Teleostei</taxon>
        <taxon>Neoteleostei</taxon>
        <taxon>Acanthomorphata</taxon>
        <taxon>Anabantaria</taxon>
        <taxon>Synbranchiformes</taxon>
        <taxon>Synbranchidae</taxon>
        <taxon>Monopterus</taxon>
    </lineage>
</organism>
<feature type="domain" description="Granulins" evidence="6">
    <location>
        <begin position="79"/>
        <end position="92"/>
    </location>
</feature>
<comment type="similarity">
    <text evidence="2">Belongs to the granulin family.</text>
</comment>
<evidence type="ECO:0000256" key="2">
    <source>
        <dbReference type="ARBA" id="ARBA00010093"/>
    </source>
</evidence>
<evidence type="ECO:0000259" key="6">
    <source>
        <dbReference type="PROSITE" id="PS00799"/>
    </source>
</evidence>
<accession>A0A3Q3IYS9</accession>
<comment type="subcellular location">
    <subcellularLocation>
        <location evidence="1">Secreted</location>
    </subcellularLocation>
</comment>
<evidence type="ECO:0000256" key="1">
    <source>
        <dbReference type="ARBA" id="ARBA00004613"/>
    </source>
</evidence>
<dbReference type="InterPro" id="IPR039036">
    <property type="entry name" value="Granulin_fam"/>
</dbReference>
<dbReference type="Pfam" id="PF00396">
    <property type="entry name" value="Granulin"/>
    <property type="match status" value="1"/>
</dbReference>
<keyword evidence="5" id="KW-0732">Signal</keyword>
<feature type="signal peptide" evidence="5">
    <location>
        <begin position="1"/>
        <end position="16"/>
    </location>
</feature>